<accession>A0AAE1DWD7</accession>
<dbReference type="EMBL" id="JAWDGP010002165">
    <property type="protein sequence ID" value="KAK3785177.1"/>
    <property type="molecule type" value="Genomic_DNA"/>
</dbReference>
<dbReference type="GO" id="GO:0046856">
    <property type="term" value="P:phosphatidylinositol dephosphorylation"/>
    <property type="evidence" value="ECO:0007669"/>
    <property type="project" value="TreeGrafter"/>
</dbReference>
<dbReference type="GO" id="GO:0043812">
    <property type="term" value="F:phosphatidylinositol-4-phosphate phosphatase activity"/>
    <property type="evidence" value="ECO:0007669"/>
    <property type="project" value="TreeGrafter"/>
</dbReference>
<name>A0AAE1DWD7_9GAST</name>
<dbReference type="GO" id="GO:0005783">
    <property type="term" value="C:endoplasmic reticulum"/>
    <property type="evidence" value="ECO:0007669"/>
    <property type="project" value="TreeGrafter"/>
</dbReference>
<evidence type="ECO:0000313" key="3">
    <source>
        <dbReference type="Proteomes" id="UP001283361"/>
    </source>
</evidence>
<dbReference type="PANTHER" id="PTHR45662">
    <property type="entry name" value="PHOSPHATIDYLINOSITIDE PHOSPHATASE SAC1"/>
    <property type="match status" value="1"/>
</dbReference>
<keyword evidence="3" id="KW-1185">Reference proteome</keyword>
<evidence type="ECO:0000256" key="1">
    <source>
        <dbReference type="SAM" id="Phobius"/>
    </source>
</evidence>
<keyword evidence="1" id="KW-1133">Transmembrane helix</keyword>
<reference evidence="2" key="1">
    <citation type="journal article" date="2023" name="G3 (Bethesda)">
        <title>A reference genome for the long-term kleptoplast-retaining sea slug Elysia crispata morphotype clarki.</title>
        <authorList>
            <person name="Eastman K.E."/>
            <person name="Pendleton A.L."/>
            <person name="Shaikh M.A."/>
            <person name="Suttiyut T."/>
            <person name="Ogas R."/>
            <person name="Tomko P."/>
            <person name="Gavelis G."/>
            <person name="Widhalm J.R."/>
            <person name="Wisecaver J.H."/>
        </authorList>
    </citation>
    <scope>NUCLEOTIDE SEQUENCE</scope>
    <source>
        <strain evidence="2">ECLA1</strain>
    </source>
</reference>
<comment type="caution">
    <text evidence="2">The sequence shown here is derived from an EMBL/GenBank/DDBJ whole genome shotgun (WGS) entry which is preliminary data.</text>
</comment>
<sequence length="158" mass="17741">MPLVWADNADAISKEYAGTGALKTDFTRTGKRTTSGALQDGYNSALRYIKNNFLDGNRQDAIDLFLGNYTVEESEGVTLKSPLDLERDWKYYAVPVIFIVAFSMFVVSVLLPDEHLSEQMMYVLFWGMASVMSMATIFMYGMAFVDQPRLAAAKFKAE</sequence>
<evidence type="ECO:0000313" key="2">
    <source>
        <dbReference type="EMBL" id="KAK3785177.1"/>
    </source>
</evidence>
<dbReference type="PANTHER" id="PTHR45662:SF2">
    <property type="entry name" value="PHOSPHATIDYLINOSITOL-3-PHOSPHATASE SAC1"/>
    <property type="match status" value="1"/>
</dbReference>
<keyword evidence="1" id="KW-0812">Transmembrane</keyword>
<gene>
    <name evidence="2" type="ORF">RRG08_021975</name>
</gene>
<feature type="transmembrane region" description="Helical" evidence="1">
    <location>
        <begin position="91"/>
        <end position="111"/>
    </location>
</feature>
<feature type="transmembrane region" description="Helical" evidence="1">
    <location>
        <begin position="123"/>
        <end position="145"/>
    </location>
</feature>
<protein>
    <submittedName>
        <fullName evidence="2">Uncharacterized protein</fullName>
    </submittedName>
</protein>
<proteinExistence type="predicted"/>
<organism evidence="2 3">
    <name type="scientific">Elysia crispata</name>
    <name type="common">lettuce slug</name>
    <dbReference type="NCBI Taxonomy" id="231223"/>
    <lineage>
        <taxon>Eukaryota</taxon>
        <taxon>Metazoa</taxon>
        <taxon>Spiralia</taxon>
        <taxon>Lophotrochozoa</taxon>
        <taxon>Mollusca</taxon>
        <taxon>Gastropoda</taxon>
        <taxon>Heterobranchia</taxon>
        <taxon>Euthyneura</taxon>
        <taxon>Panpulmonata</taxon>
        <taxon>Sacoglossa</taxon>
        <taxon>Placobranchoidea</taxon>
        <taxon>Plakobranchidae</taxon>
        <taxon>Elysia</taxon>
    </lineage>
</organism>
<dbReference type="Proteomes" id="UP001283361">
    <property type="component" value="Unassembled WGS sequence"/>
</dbReference>
<dbReference type="AlphaFoldDB" id="A0AAE1DWD7"/>
<keyword evidence="1" id="KW-0472">Membrane</keyword>